<dbReference type="Proteomes" id="UP000294599">
    <property type="component" value="Unassembled WGS sequence"/>
</dbReference>
<dbReference type="GO" id="GO:0016987">
    <property type="term" value="F:sigma factor activity"/>
    <property type="evidence" value="ECO:0007669"/>
    <property type="project" value="UniProtKB-KW"/>
</dbReference>
<dbReference type="SUPFAM" id="SSF88946">
    <property type="entry name" value="Sigma2 domain of RNA polymerase sigma factors"/>
    <property type="match status" value="1"/>
</dbReference>
<feature type="domain" description="RNA polymerase sigma-70 region 4" evidence="7">
    <location>
        <begin position="132"/>
        <end position="181"/>
    </location>
</feature>
<dbReference type="InterPro" id="IPR013324">
    <property type="entry name" value="RNA_pol_sigma_r3/r4-like"/>
</dbReference>
<dbReference type="InterPro" id="IPR014284">
    <property type="entry name" value="RNA_pol_sigma-70_dom"/>
</dbReference>
<reference evidence="8 9" key="1">
    <citation type="submission" date="2019-03" db="EMBL/GenBank/DDBJ databases">
        <title>Genomic Encyclopedia of Type Strains, Phase IV (KMG-IV): sequencing the most valuable type-strain genomes for metagenomic binning, comparative biology and taxonomic classification.</title>
        <authorList>
            <person name="Goeker M."/>
        </authorList>
    </citation>
    <scope>NUCLEOTIDE SEQUENCE [LARGE SCALE GENOMIC DNA]</scope>
    <source>
        <strain evidence="8 9">DSM 21944</strain>
    </source>
</reference>
<gene>
    <name evidence="8" type="ORF">EDC25_101287</name>
</gene>
<dbReference type="GO" id="GO:0003677">
    <property type="term" value="F:DNA binding"/>
    <property type="evidence" value="ECO:0007669"/>
    <property type="project" value="UniProtKB-KW"/>
</dbReference>
<evidence type="ECO:0000256" key="2">
    <source>
        <dbReference type="ARBA" id="ARBA00023015"/>
    </source>
</evidence>
<dbReference type="GO" id="GO:0006352">
    <property type="term" value="P:DNA-templated transcription initiation"/>
    <property type="evidence" value="ECO:0007669"/>
    <property type="project" value="InterPro"/>
</dbReference>
<dbReference type="NCBIfam" id="TIGR02937">
    <property type="entry name" value="sigma70-ECF"/>
    <property type="match status" value="1"/>
</dbReference>
<accession>A0A4R3LT13</accession>
<evidence type="ECO:0000313" key="8">
    <source>
        <dbReference type="EMBL" id="TCT01417.1"/>
    </source>
</evidence>
<keyword evidence="9" id="KW-1185">Reference proteome</keyword>
<comment type="caution">
    <text evidence="8">The sequence shown here is derived from an EMBL/GenBank/DDBJ whole genome shotgun (WGS) entry which is preliminary data.</text>
</comment>
<evidence type="ECO:0000256" key="1">
    <source>
        <dbReference type="ARBA" id="ARBA00010641"/>
    </source>
</evidence>
<dbReference type="Gene3D" id="1.10.10.10">
    <property type="entry name" value="Winged helix-like DNA-binding domain superfamily/Winged helix DNA-binding domain"/>
    <property type="match status" value="1"/>
</dbReference>
<comment type="similarity">
    <text evidence="1">Belongs to the sigma-70 factor family. ECF subfamily.</text>
</comment>
<dbReference type="Pfam" id="PF04545">
    <property type="entry name" value="Sigma70_r4"/>
    <property type="match status" value="1"/>
</dbReference>
<keyword evidence="3" id="KW-0731">Sigma factor</keyword>
<evidence type="ECO:0000256" key="3">
    <source>
        <dbReference type="ARBA" id="ARBA00023082"/>
    </source>
</evidence>
<dbReference type="InterPro" id="IPR007630">
    <property type="entry name" value="RNA_pol_sigma70_r4"/>
</dbReference>
<dbReference type="InterPro" id="IPR036388">
    <property type="entry name" value="WH-like_DNA-bd_sf"/>
</dbReference>
<evidence type="ECO:0000259" key="6">
    <source>
        <dbReference type="Pfam" id="PF04542"/>
    </source>
</evidence>
<keyword evidence="4" id="KW-0238">DNA-binding</keyword>
<organism evidence="8 9">
    <name type="scientific">Pseudofulvimonas gallinarii</name>
    <dbReference type="NCBI Taxonomy" id="634155"/>
    <lineage>
        <taxon>Bacteria</taxon>
        <taxon>Pseudomonadati</taxon>
        <taxon>Pseudomonadota</taxon>
        <taxon>Gammaproteobacteria</taxon>
        <taxon>Lysobacterales</taxon>
        <taxon>Rhodanobacteraceae</taxon>
        <taxon>Pseudofulvimonas</taxon>
    </lineage>
</organism>
<dbReference type="InterPro" id="IPR007627">
    <property type="entry name" value="RNA_pol_sigma70_r2"/>
</dbReference>
<dbReference type="AlphaFoldDB" id="A0A4R3LT13"/>
<dbReference type="Gene3D" id="1.10.1740.10">
    <property type="match status" value="1"/>
</dbReference>
<evidence type="ECO:0000259" key="7">
    <source>
        <dbReference type="Pfam" id="PF04545"/>
    </source>
</evidence>
<dbReference type="EMBL" id="SMAF01000001">
    <property type="protein sequence ID" value="TCT01417.1"/>
    <property type="molecule type" value="Genomic_DNA"/>
</dbReference>
<feature type="domain" description="RNA polymerase sigma-70 region 2" evidence="6">
    <location>
        <begin position="25"/>
        <end position="91"/>
    </location>
</feature>
<proteinExistence type="inferred from homology"/>
<dbReference type="InterPro" id="IPR013325">
    <property type="entry name" value="RNA_pol_sigma_r2"/>
</dbReference>
<name>A0A4R3LT13_9GAMM</name>
<evidence type="ECO:0000256" key="5">
    <source>
        <dbReference type="ARBA" id="ARBA00023163"/>
    </source>
</evidence>
<dbReference type="Pfam" id="PF04542">
    <property type="entry name" value="Sigma70_r2"/>
    <property type="match status" value="1"/>
</dbReference>
<keyword evidence="2" id="KW-0805">Transcription regulation</keyword>
<dbReference type="PANTHER" id="PTHR43133:SF8">
    <property type="entry name" value="RNA POLYMERASE SIGMA FACTOR HI_1459-RELATED"/>
    <property type="match status" value="1"/>
</dbReference>
<protein>
    <submittedName>
        <fullName evidence="8">RNA polymerase ECF family sigma subunit</fullName>
    </submittedName>
</protein>
<dbReference type="SUPFAM" id="SSF88659">
    <property type="entry name" value="Sigma3 and sigma4 domains of RNA polymerase sigma factors"/>
    <property type="match status" value="1"/>
</dbReference>
<dbReference type="RefSeq" id="WP_164483959.1">
    <property type="nucleotide sequence ID" value="NZ_JBHLWF010000005.1"/>
</dbReference>
<keyword evidence="5" id="KW-0804">Transcription</keyword>
<dbReference type="InterPro" id="IPR039425">
    <property type="entry name" value="RNA_pol_sigma-70-like"/>
</dbReference>
<evidence type="ECO:0000313" key="9">
    <source>
        <dbReference type="Proteomes" id="UP000294599"/>
    </source>
</evidence>
<sequence>MTAEPSDEILMQSYAAGDAAAFETLYRRHRNTLYGFLLRALGRRDQADDCFQEVWSRVINAAPRYRPEAKFSTWLLQIAHNLLIDRHRRQRPEQPLDTADGDGPVIAALVEHEATPERQLSEFQAQQRLRQAIAALPAEQRHVVLLRLDQELSLEEIGLITGVGRETVKSRLRYAMDKLRERLA</sequence>
<dbReference type="NCBIfam" id="NF009166">
    <property type="entry name" value="PRK12513.1"/>
    <property type="match status" value="1"/>
</dbReference>
<evidence type="ECO:0000256" key="4">
    <source>
        <dbReference type="ARBA" id="ARBA00023125"/>
    </source>
</evidence>
<dbReference type="CDD" id="cd06171">
    <property type="entry name" value="Sigma70_r4"/>
    <property type="match status" value="1"/>
</dbReference>
<dbReference type="PANTHER" id="PTHR43133">
    <property type="entry name" value="RNA POLYMERASE ECF-TYPE SIGMA FACTO"/>
    <property type="match status" value="1"/>
</dbReference>